<evidence type="ECO:0000313" key="2">
    <source>
        <dbReference type="EMBL" id="QZA70636.1"/>
    </source>
</evidence>
<dbReference type="RefSeq" id="YP_010667915.1">
    <property type="nucleotide sequence ID" value="NC_070952.1"/>
</dbReference>
<evidence type="ECO:0000256" key="1">
    <source>
        <dbReference type="SAM" id="MobiDB-lite"/>
    </source>
</evidence>
<dbReference type="Proteomes" id="UP000827517">
    <property type="component" value="Segment"/>
</dbReference>
<proteinExistence type="predicted"/>
<organism evidence="2 3">
    <name type="scientific">Erwinia phage AH04</name>
    <dbReference type="NCBI Taxonomy" id="2869569"/>
    <lineage>
        <taxon>Viruses</taxon>
        <taxon>Duplodnaviria</taxon>
        <taxon>Heunggongvirae</taxon>
        <taxon>Uroviricota</taxon>
        <taxon>Caudoviricetes</taxon>
        <taxon>Chimalliviridae</taxon>
        <taxon>Meadowvirus</taxon>
        <taxon>Meadowvirus AH04</taxon>
    </lineage>
</organism>
<feature type="compositionally biased region" description="Basic and acidic residues" evidence="1">
    <location>
        <begin position="50"/>
        <end position="60"/>
    </location>
</feature>
<keyword evidence="3" id="KW-1185">Reference proteome</keyword>
<reference evidence="2" key="1">
    <citation type="submission" date="2021-07" db="EMBL/GenBank/DDBJ databases">
        <authorList>
            <person name="Roth S.J."/>
            <person name="Krukonis G.P."/>
            <person name="Delesalle V.A."/>
        </authorList>
    </citation>
    <scope>NUCLEOTIDE SEQUENCE</scope>
</reference>
<dbReference type="EMBL" id="MZ501267">
    <property type="protein sequence ID" value="QZA70636.1"/>
    <property type="molecule type" value="Genomic_DNA"/>
</dbReference>
<name>A0AAE8BQD0_9CAUD</name>
<accession>A0AAE8BQD0</accession>
<dbReference type="KEGG" id="vg:77944041"/>
<protein>
    <submittedName>
        <fullName evidence="2">Uncharacterized protein</fullName>
    </submittedName>
</protein>
<feature type="region of interest" description="Disordered" evidence="1">
    <location>
        <begin position="33"/>
        <end position="60"/>
    </location>
</feature>
<gene>
    <name evidence="2" type="primary">161</name>
    <name evidence="2" type="ORF">AH04_161</name>
</gene>
<dbReference type="GeneID" id="77944041"/>
<sequence length="60" mass="6805">MAKNFITGELIKVLSLVITSSVNAEQYRNYEPETVAGNSRQKRIMGGKHSWPEAKRKGKR</sequence>
<evidence type="ECO:0000313" key="3">
    <source>
        <dbReference type="Proteomes" id="UP000827517"/>
    </source>
</evidence>